<evidence type="ECO:0000313" key="3">
    <source>
        <dbReference type="Proteomes" id="UP001308179"/>
    </source>
</evidence>
<proteinExistence type="predicted"/>
<name>A0ABR0L422_9PEZI</name>
<dbReference type="Proteomes" id="UP001308179">
    <property type="component" value="Unassembled WGS sequence"/>
</dbReference>
<dbReference type="Pfam" id="PF00646">
    <property type="entry name" value="F-box"/>
    <property type="match status" value="1"/>
</dbReference>
<keyword evidence="3" id="KW-1185">Reference proteome</keyword>
<sequence>MATPKTPRFRLLFTPGRCPPPRPVPADKAIPLEVLTMAFAYLPTASDIHNIRLVSQNFREAAWPAFGRTFNNKVFHLTFRGITAMCMVALCKRVVPYITHLYISTLRPHRQSLEPLIAWSAMSSNEQERTARNIALEGYRMLLQDEAQDPVVPREYLAAALRGLKFVENLTIVGGEHVYGSPPRASSRALRSYAIFRPPVRSPRWHKFPDDINNVLFEAEHVVTCLYDHNAYAKTLRLLFDSLARTDIITCDRMRRLRIVGAVHFEELAESMSKDLGGLLFSDPGNAGLELNGLTHLDMQLEVLDRGSNGLMEATINRLNSPLPGFLSRMRNITSLRLSFPPDVYDMDDDHTVAAYLRASSDLYGLATRPITVPTTLPALPRPPAHRQPLHFPHLKELYLANLIVDTCLRLRAFLRSHAATLRTLRLQAVQVVSRDDSEWIEFLYSLHAPHMHLEVFQILPFIDAAHQFRLENDPRTVWVDLDGDALRGCATKKAQILGWEEGEAAEEEG</sequence>
<gene>
    <name evidence="2" type="ORF">LTR32_004630</name>
</gene>
<evidence type="ECO:0000259" key="1">
    <source>
        <dbReference type="Pfam" id="PF00646"/>
    </source>
</evidence>
<organism evidence="2 3">
    <name type="scientific">Rachicladosporium monterosium</name>
    <dbReference type="NCBI Taxonomy" id="1507873"/>
    <lineage>
        <taxon>Eukaryota</taxon>
        <taxon>Fungi</taxon>
        <taxon>Dikarya</taxon>
        <taxon>Ascomycota</taxon>
        <taxon>Pezizomycotina</taxon>
        <taxon>Dothideomycetes</taxon>
        <taxon>Dothideomycetidae</taxon>
        <taxon>Cladosporiales</taxon>
        <taxon>Cladosporiaceae</taxon>
        <taxon>Rachicladosporium</taxon>
    </lineage>
</organism>
<protein>
    <recommendedName>
        <fullName evidence="1">F-box domain-containing protein</fullName>
    </recommendedName>
</protein>
<dbReference type="InterPro" id="IPR001810">
    <property type="entry name" value="F-box_dom"/>
</dbReference>
<evidence type="ECO:0000313" key="2">
    <source>
        <dbReference type="EMBL" id="KAK5143191.1"/>
    </source>
</evidence>
<dbReference type="EMBL" id="JAVRRR010000341">
    <property type="protein sequence ID" value="KAK5143191.1"/>
    <property type="molecule type" value="Genomic_DNA"/>
</dbReference>
<accession>A0ABR0L422</accession>
<reference evidence="2 3" key="1">
    <citation type="submission" date="2023-08" db="EMBL/GenBank/DDBJ databases">
        <title>Black Yeasts Isolated from many extreme environments.</title>
        <authorList>
            <person name="Coleine C."/>
            <person name="Stajich J.E."/>
            <person name="Selbmann L."/>
        </authorList>
    </citation>
    <scope>NUCLEOTIDE SEQUENCE [LARGE SCALE GENOMIC DNA]</scope>
    <source>
        <strain evidence="2 3">CCFEE 5386</strain>
    </source>
</reference>
<feature type="domain" description="F-box" evidence="1">
    <location>
        <begin position="30"/>
        <end position="61"/>
    </location>
</feature>
<comment type="caution">
    <text evidence="2">The sequence shown here is derived from an EMBL/GenBank/DDBJ whole genome shotgun (WGS) entry which is preliminary data.</text>
</comment>